<accession>D8QJH2</accession>
<dbReference type="AlphaFoldDB" id="D8QJH2"/>
<proteinExistence type="predicted"/>
<dbReference type="HOGENOM" id="CLU_075133_0_0_1"/>
<dbReference type="OrthoDB" id="3184970at2759"/>
<protein>
    <recommendedName>
        <fullName evidence="3">BTB domain-containing protein</fullName>
    </recommendedName>
</protein>
<gene>
    <name evidence="1" type="ORF">SCHCODRAFT_113998</name>
</gene>
<dbReference type="InParanoid" id="D8QJH2"/>
<evidence type="ECO:0000313" key="1">
    <source>
        <dbReference type="EMBL" id="EFI91989.1"/>
    </source>
</evidence>
<name>D8QJH2_SCHCM</name>
<dbReference type="KEGG" id="scm:SCHCO_01176369"/>
<organism evidence="2">
    <name type="scientific">Schizophyllum commune (strain H4-8 / FGSC 9210)</name>
    <name type="common">Split gill fungus</name>
    <dbReference type="NCBI Taxonomy" id="578458"/>
    <lineage>
        <taxon>Eukaryota</taxon>
        <taxon>Fungi</taxon>
        <taxon>Dikarya</taxon>
        <taxon>Basidiomycota</taxon>
        <taxon>Agaricomycotina</taxon>
        <taxon>Agaricomycetes</taxon>
        <taxon>Agaricomycetidae</taxon>
        <taxon>Agaricales</taxon>
        <taxon>Schizophyllaceae</taxon>
        <taxon>Schizophyllum</taxon>
    </lineage>
</organism>
<dbReference type="OMA" id="AEFTWRV"/>
<evidence type="ECO:0000313" key="2">
    <source>
        <dbReference type="Proteomes" id="UP000007431"/>
    </source>
</evidence>
<evidence type="ECO:0008006" key="3">
    <source>
        <dbReference type="Google" id="ProtNLM"/>
    </source>
</evidence>
<feature type="non-terminal residue" evidence="1">
    <location>
        <position position="293"/>
    </location>
</feature>
<keyword evidence="2" id="KW-1185">Reference proteome</keyword>
<dbReference type="STRING" id="578458.D8QJH2"/>
<dbReference type="VEuPathDB" id="FungiDB:SCHCODRAFT_01176369"/>
<dbReference type="RefSeq" id="XP_003026892.1">
    <property type="nucleotide sequence ID" value="XM_003026846.1"/>
</dbReference>
<dbReference type="EMBL" id="GL377314">
    <property type="protein sequence ID" value="EFI91989.1"/>
    <property type="molecule type" value="Genomic_DNA"/>
</dbReference>
<reference evidence="1 2" key="1">
    <citation type="journal article" date="2010" name="Nat. Biotechnol.">
        <title>Genome sequence of the model mushroom Schizophyllum commune.</title>
        <authorList>
            <person name="Ohm R.A."/>
            <person name="de Jong J.F."/>
            <person name="Lugones L.G."/>
            <person name="Aerts A."/>
            <person name="Kothe E."/>
            <person name="Stajich J.E."/>
            <person name="de Vries R.P."/>
            <person name="Record E."/>
            <person name="Levasseur A."/>
            <person name="Baker S.E."/>
            <person name="Bartholomew K.A."/>
            <person name="Coutinho P.M."/>
            <person name="Erdmann S."/>
            <person name="Fowler T.J."/>
            <person name="Gathman A.C."/>
            <person name="Lombard V."/>
            <person name="Henrissat B."/>
            <person name="Knabe N."/>
            <person name="Kuees U."/>
            <person name="Lilly W.W."/>
            <person name="Lindquist E."/>
            <person name="Lucas S."/>
            <person name="Magnuson J.K."/>
            <person name="Piumi F."/>
            <person name="Raudaskoski M."/>
            <person name="Salamov A."/>
            <person name="Schmutz J."/>
            <person name="Schwarze F.W.M.R."/>
            <person name="vanKuyk P.A."/>
            <person name="Horton J.S."/>
            <person name="Grigoriev I.V."/>
            <person name="Woesten H.A.B."/>
        </authorList>
    </citation>
    <scope>NUCLEOTIDE SEQUENCE [LARGE SCALE GENOMIC DNA]</scope>
    <source>
        <strain evidence="2">H4-8 / FGSC 9210</strain>
    </source>
</reference>
<dbReference type="Proteomes" id="UP000007431">
    <property type="component" value="Unassembled WGS sequence"/>
</dbReference>
<dbReference type="eggNOG" id="ENOG502SQXV">
    <property type="taxonomic scope" value="Eukaryota"/>
</dbReference>
<dbReference type="GeneID" id="9593333"/>
<sequence length="293" mass="32801">MSEVNESPVISDSKTVDKQSLRFSSTGDDIIVFRSSDGTLFNIHRCNLKCTTDGPLAADFPAIAGEEVELTEDGDTLETLFAFVYPGAPPSLKDLPIDAFMKIAEAAEKYHIAPALSVCNLIIDLKFLYKDHPLEILQHADRHNRWELLDLAAPYTLDATTAAARATLSIHVFAAWVEYRDTWINVFRQKCHEIRFRAVHYGNISACRYWPCVVAVIEKRVYELGYDTLLRDPHAIFSEGKDHISFVGSVGGPKEASQCSRCDIQVDEWEELIRAEASALPMFSAFLSPDVKT</sequence>